<accession>A0ABP8GSW5</accession>
<feature type="domain" description="AMP-binding enzyme C-terminal" evidence="5">
    <location>
        <begin position="434"/>
        <end position="511"/>
    </location>
</feature>
<dbReference type="Pfam" id="PF00501">
    <property type="entry name" value="AMP-binding"/>
    <property type="match status" value="1"/>
</dbReference>
<protein>
    <submittedName>
        <fullName evidence="6">AMP-binding protein</fullName>
    </submittedName>
</protein>
<dbReference type="RefSeq" id="WP_345248098.1">
    <property type="nucleotide sequence ID" value="NZ_BAABFO010000006.1"/>
</dbReference>
<evidence type="ECO:0000256" key="3">
    <source>
        <dbReference type="SAM" id="Phobius"/>
    </source>
</evidence>
<evidence type="ECO:0000313" key="6">
    <source>
        <dbReference type="EMBL" id="GAA4329339.1"/>
    </source>
</evidence>
<proteinExistence type="inferred from homology"/>
<feature type="transmembrane region" description="Helical" evidence="3">
    <location>
        <begin position="71"/>
        <end position="91"/>
    </location>
</feature>
<dbReference type="InterPro" id="IPR020845">
    <property type="entry name" value="AMP-binding_CS"/>
</dbReference>
<evidence type="ECO:0000259" key="5">
    <source>
        <dbReference type="Pfam" id="PF13193"/>
    </source>
</evidence>
<feature type="transmembrane region" description="Helical" evidence="3">
    <location>
        <begin position="222"/>
        <end position="242"/>
    </location>
</feature>
<dbReference type="InterPro" id="IPR045851">
    <property type="entry name" value="AMP-bd_C_sf"/>
</dbReference>
<organism evidence="6 7">
    <name type="scientific">Pigmentiphaga soli</name>
    <dbReference type="NCBI Taxonomy" id="1007095"/>
    <lineage>
        <taxon>Bacteria</taxon>
        <taxon>Pseudomonadati</taxon>
        <taxon>Pseudomonadota</taxon>
        <taxon>Betaproteobacteria</taxon>
        <taxon>Burkholderiales</taxon>
        <taxon>Alcaligenaceae</taxon>
        <taxon>Pigmentiphaga</taxon>
    </lineage>
</organism>
<evidence type="ECO:0000313" key="7">
    <source>
        <dbReference type="Proteomes" id="UP001501671"/>
    </source>
</evidence>
<keyword evidence="3" id="KW-0812">Transmembrane</keyword>
<evidence type="ECO:0000256" key="1">
    <source>
        <dbReference type="ARBA" id="ARBA00006432"/>
    </source>
</evidence>
<feature type="domain" description="AMP-dependent synthetase/ligase" evidence="4">
    <location>
        <begin position="14"/>
        <end position="384"/>
    </location>
</feature>
<dbReference type="InterPro" id="IPR042099">
    <property type="entry name" value="ANL_N_sf"/>
</dbReference>
<dbReference type="EMBL" id="BAABFO010000006">
    <property type="protein sequence ID" value="GAA4329339.1"/>
    <property type="molecule type" value="Genomic_DNA"/>
</dbReference>
<dbReference type="PROSITE" id="PS00455">
    <property type="entry name" value="AMP_BINDING"/>
    <property type="match status" value="1"/>
</dbReference>
<sequence length="531" mass="58322">MALPEARTLPRLLDEMAGRFPDRNFVTDGERRVSYAEFRLQVRALAKSFHALGVRKNDKVALLLGNQLEWLQVYFAVAALGAVLVAVNTWWRRSELRHALAITDSTVLVMADRFGSCDYTAELAAIGDLATELPALRHIVCLGEDPPPAALSFQALRQLGANVDDRDIDAAGNAVRPDDVALIVFTSGSTGRSKAAMLAHRGLIENPCHIGERMHVTEHDRLLLVLSLFWSASACNALFNLMTHGGSVVLARRFDAGAILKQIQDERCTVFYTLPNIVHALYQHPDRGRYDLSSLRTGICRAEVVHLLAEMGAQEYCTTYGLTEAYGNSCVADGRLPLEFRRAGAGFPLPGTELQIVDPATRRPVPPGMAGEVRLRGYVMAGYYNDPERTREAIDDEGWLYTGDLAILDERGFRFQCRLKEMIKTGGINVTPGEVEDLLQAHPGVLQAVVVGVPDPVREEIVAAMVVPRDGHPLTAQELAGHCRAAAAAYKVPRFIDIVDAGAMPLTDTGKVSKRHVQERLARKYLEADAR</sequence>
<dbReference type="Pfam" id="PF13193">
    <property type="entry name" value="AMP-binding_C"/>
    <property type="match status" value="1"/>
</dbReference>
<dbReference type="InterPro" id="IPR025110">
    <property type="entry name" value="AMP-bd_C"/>
</dbReference>
<comment type="caution">
    <text evidence="6">The sequence shown here is derived from an EMBL/GenBank/DDBJ whole genome shotgun (WGS) entry which is preliminary data.</text>
</comment>
<gene>
    <name evidence="6" type="ORF">GCM10023144_16000</name>
</gene>
<keyword evidence="7" id="KW-1185">Reference proteome</keyword>
<dbReference type="PANTHER" id="PTHR43201:SF5">
    <property type="entry name" value="MEDIUM-CHAIN ACYL-COA LIGASE ACSF2, MITOCHONDRIAL"/>
    <property type="match status" value="1"/>
</dbReference>
<dbReference type="InterPro" id="IPR000873">
    <property type="entry name" value="AMP-dep_synth/lig_dom"/>
</dbReference>
<dbReference type="Proteomes" id="UP001501671">
    <property type="component" value="Unassembled WGS sequence"/>
</dbReference>
<comment type="similarity">
    <text evidence="1">Belongs to the ATP-dependent AMP-binding enzyme family.</text>
</comment>
<evidence type="ECO:0000256" key="2">
    <source>
        <dbReference type="ARBA" id="ARBA00022598"/>
    </source>
</evidence>
<reference evidence="7" key="1">
    <citation type="journal article" date="2019" name="Int. J. Syst. Evol. Microbiol.">
        <title>The Global Catalogue of Microorganisms (GCM) 10K type strain sequencing project: providing services to taxonomists for standard genome sequencing and annotation.</title>
        <authorList>
            <consortium name="The Broad Institute Genomics Platform"/>
            <consortium name="The Broad Institute Genome Sequencing Center for Infectious Disease"/>
            <person name="Wu L."/>
            <person name="Ma J."/>
        </authorList>
    </citation>
    <scope>NUCLEOTIDE SEQUENCE [LARGE SCALE GENOMIC DNA]</scope>
    <source>
        <strain evidence="7">JCM 17666</strain>
    </source>
</reference>
<dbReference type="SUPFAM" id="SSF56801">
    <property type="entry name" value="Acetyl-CoA synthetase-like"/>
    <property type="match status" value="1"/>
</dbReference>
<dbReference type="PANTHER" id="PTHR43201">
    <property type="entry name" value="ACYL-COA SYNTHETASE"/>
    <property type="match status" value="1"/>
</dbReference>
<dbReference type="Gene3D" id="3.40.50.12780">
    <property type="entry name" value="N-terminal domain of ligase-like"/>
    <property type="match status" value="1"/>
</dbReference>
<keyword evidence="2" id="KW-0436">Ligase</keyword>
<evidence type="ECO:0000259" key="4">
    <source>
        <dbReference type="Pfam" id="PF00501"/>
    </source>
</evidence>
<name>A0ABP8GSW5_9BURK</name>
<dbReference type="Gene3D" id="3.30.300.30">
    <property type="match status" value="1"/>
</dbReference>
<keyword evidence="3" id="KW-0472">Membrane</keyword>
<keyword evidence="3" id="KW-1133">Transmembrane helix</keyword>